<name>A0A660E7J3_9LACO</name>
<sequence length="120" mass="14341">MKKPEFEFYQRPNGHIEFIEFLQSLPDKDRSKLVATIANVQDQGLIVARKMKWIKKLDDNLFELRSKTGNNIQRGLYFHVTDTNYQVTHGFSKKAQKTPPYEIKHAMKIRDEYWEEHKND</sequence>
<evidence type="ECO:0000313" key="2">
    <source>
        <dbReference type="Proteomes" id="UP000289996"/>
    </source>
</evidence>
<accession>A0A660E7J3</accession>
<dbReference type="RefSeq" id="WP_130844189.1">
    <property type="nucleotide sequence ID" value="NZ_BJDY01000003.1"/>
</dbReference>
<dbReference type="EMBL" id="UYIG01000130">
    <property type="protein sequence ID" value="VDG29108.1"/>
    <property type="molecule type" value="Genomic_DNA"/>
</dbReference>
<protein>
    <submittedName>
        <fullName evidence="1">Type II toxin-antitoxin system RelE/ParE family toxin [Lactobacillus murinus]</fullName>
    </submittedName>
</protein>
<dbReference type="AlphaFoldDB" id="A0A660E7J3"/>
<keyword evidence="2" id="KW-1185">Reference proteome</keyword>
<proteinExistence type="predicted"/>
<gene>
    <name evidence="1" type="ORF">MUDAN_MDHGFNIF_00790</name>
</gene>
<reference evidence="1 2" key="1">
    <citation type="submission" date="2018-11" db="EMBL/GenBank/DDBJ databases">
        <authorList>
            <person name="Wuyts S."/>
        </authorList>
    </citation>
    <scope>NUCLEOTIDE SEQUENCE [LARGE SCALE GENOMIC DNA]</scope>
    <source>
        <strain evidence="1">Lactobacillus mudanjiangensis AMBF249</strain>
    </source>
</reference>
<dbReference type="Pfam" id="PF05973">
    <property type="entry name" value="Gp49"/>
    <property type="match status" value="1"/>
</dbReference>
<dbReference type="InterPro" id="IPR009241">
    <property type="entry name" value="HigB-like"/>
</dbReference>
<dbReference type="Proteomes" id="UP000289996">
    <property type="component" value="Unassembled WGS sequence"/>
</dbReference>
<dbReference type="OrthoDB" id="573082at2"/>
<organism evidence="1 2">
    <name type="scientific">Lactiplantibacillus mudanjiangensis</name>
    <dbReference type="NCBI Taxonomy" id="1296538"/>
    <lineage>
        <taxon>Bacteria</taxon>
        <taxon>Bacillati</taxon>
        <taxon>Bacillota</taxon>
        <taxon>Bacilli</taxon>
        <taxon>Lactobacillales</taxon>
        <taxon>Lactobacillaceae</taxon>
        <taxon>Lactiplantibacillus</taxon>
    </lineage>
</organism>
<evidence type="ECO:0000313" key="1">
    <source>
        <dbReference type="EMBL" id="VDG29108.1"/>
    </source>
</evidence>